<keyword evidence="11" id="KW-1185">Reference proteome</keyword>
<gene>
    <name evidence="10" type="ORF">ACFSSE_04400</name>
</gene>
<dbReference type="RefSeq" id="WP_379042341.1">
    <property type="nucleotide sequence ID" value="NZ_JBHSKW010000022.1"/>
</dbReference>
<protein>
    <submittedName>
        <fullName evidence="10">ABC transporter permease</fullName>
    </submittedName>
</protein>
<evidence type="ECO:0000256" key="1">
    <source>
        <dbReference type="ARBA" id="ARBA00004651"/>
    </source>
</evidence>
<feature type="transmembrane region" description="Helical" evidence="7">
    <location>
        <begin position="369"/>
        <end position="392"/>
    </location>
</feature>
<feature type="domain" description="MacB-like periplasmic core" evidence="9">
    <location>
        <begin position="25"/>
        <end position="246"/>
    </location>
</feature>
<dbReference type="PANTHER" id="PTHR30489">
    <property type="entry name" value="LIPOPROTEIN-RELEASING SYSTEM TRANSMEMBRANE PROTEIN LOLE"/>
    <property type="match status" value="1"/>
</dbReference>
<organism evidence="10 11">
    <name type="scientific">Pedobacter alpinus</name>
    <dbReference type="NCBI Taxonomy" id="1590643"/>
    <lineage>
        <taxon>Bacteria</taxon>
        <taxon>Pseudomonadati</taxon>
        <taxon>Bacteroidota</taxon>
        <taxon>Sphingobacteriia</taxon>
        <taxon>Sphingobacteriales</taxon>
        <taxon>Sphingobacteriaceae</taxon>
        <taxon>Pedobacter</taxon>
    </lineage>
</organism>
<dbReference type="InterPro" id="IPR003838">
    <property type="entry name" value="ABC3_permease_C"/>
</dbReference>
<keyword evidence="6 7" id="KW-0472">Membrane</keyword>
<evidence type="ECO:0000256" key="3">
    <source>
        <dbReference type="ARBA" id="ARBA00022475"/>
    </source>
</evidence>
<evidence type="ECO:0000256" key="2">
    <source>
        <dbReference type="ARBA" id="ARBA00005236"/>
    </source>
</evidence>
<feature type="transmembrane region" description="Helical" evidence="7">
    <location>
        <begin position="321"/>
        <end position="349"/>
    </location>
</feature>
<evidence type="ECO:0000256" key="7">
    <source>
        <dbReference type="SAM" id="Phobius"/>
    </source>
</evidence>
<comment type="subcellular location">
    <subcellularLocation>
        <location evidence="1">Cell membrane</location>
        <topology evidence="1">Multi-pass membrane protein</topology>
    </subcellularLocation>
</comment>
<dbReference type="InterPro" id="IPR051447">
    <property type="entry name" value="Lipoprotein-release_system"/>
</dbReference>
<evidence type="ECO:0000256" key="5">
    <source>
        <dbReference type="ARBA" id="ARBA00022989"/>
    </source>
</evidence>
<evidence type="ECO:0000259" key="9">
    <source>
        <dbReference type="Pfam" id="PF12704"/>
    </source>
</evidence>
<proteinExistence type="inferred from homology"/>
<dbReference type="Pfam" id="PF02687">
    <property type="entry name" value="FtsX"/>
    <property type="match status" value="1"/>
</dbReference>
<dbReference type="InterPro" id="IPR025857">
    <property type="entry name" value="MacB_PCD"/>
</dbReference>
<feature type="transmembrane region" description="Helical" evidence="7">
    <location>
        <begin position="273"/>
        <end position="300"/>
    </location>
</feature>
<evidence type="ECO:0000313" key="10">
    <source>
        <dbReference type="EMBL" id="MFD2730936.1"/>
    </source>
</evidence>
<dbReference type="PANTHER" id="PTHR30489:SF0">
    <property type="entry name" value="LIPOPROTEIN-RELEASING SYSTEM TRANSMEMBRANE PROTEIN LOLE"/>
    <property type="match status" value="1"/>
</dbReference>
<keyword evidence="5 7" id="KW-1133">Transmembrane helix</keyword>
<name>A0ABW5TPA6_9SPHI</name>
<feature type="domain" description="ABC3 transporter permease C-terminal" evidence="8">
    <location>
        <begin position="277"/>
        <end position="399"/>
    </location>
</feature>
<dbReference type="EMBL" id="JBHULV010000011">
    <property type="protein sequence ID" value="MFD2730936.1"/>
    <property type="molecule type" value="Genomic_DNA"/>
</dbReference>
<dbReference type="Pfam" id="PF12704">
    <property type="entry name" value="MacB_PCD"/>
    <property type="match status" value="1"/>
</dbReference>
<sequence length="408" mass="45166">MNTAYYIAKRYLFSKKSTNAINIISGISMLGVFVGSAALIVILSAFNGLENLVISLSNTLTPDIRIVPAKGKTFDPNNKSLLAFQKNEKVAIYAEVLEEKALLRYGEQQFIGQIKGVSPQFLENNKLKATLVQGNFTLEEDNTPYAVVGSVVQYTLGININDPLRVLEIYSPNKRASSGFSPTDEFVSRYLAPIGVFESNQEADNQIIIPIKTARELLAEPKNITAVEVILKDSTQSDAVVNELQEDLGKTFVVKDRIQQNALLYKILNSEKWAVYLILTFVLVIATFNIVGSLTMLVIDKQKDIAILSSLGANKTMIRQIFLLEGLMISFIGCLLGLVLGGLFCYLQMEFGFITMSQGNMVVNAYPMALKASDFLLVFITVFIISFIASFISSRLSVKKFEQLKQAL</sequence>
<dbReference type="Proteomes" id="UP001597546">
    <property type="component" value="Unassembled WGS sequence"/>
</dbReference>
<keyword evidence="4 7" id="KW-0812">Transmembrane</keyword>
<feature type="transmembrane region" description="Helical" evidence="7">
    <location>
        <begin position="21"/>
        <end position="46"/>
    </location>
</feature>
<keyword evidence="3" id="KW-1003">Cell membrane</keyword>
<comment type="caution">
    <text evidence="10">The sequence shown here is derived from an EMBL/GenBank/DDBJ whole genome shotgun (WGS) entry which is preliminary data.</text>
</comment>
<evidence type="ECO:0000313" key="11">
    <source>
        <dbReference type="Proteomes" id="UP001597546"/>
    </source>
</evidence>
<accession>A0ABW5TPA6</accession>
<evidence type="ECO:0000256" key="6">
    <source>
        <dbReference type="ARBA" id="ARBA00023136"/>
    </source>
</evidence>
<comment type="similarity">
    <text evidence="2">Belongs to the ABC-4 integral membrane protein family. LolC/E subfamily.</text>
</comment>
<evidence type="ECO:0000259" key="8">
    <source>
        <dbReference type="Pfam" id="PF02687"/>
    </source>
</evidence>
<evidence type="ECO:0000256" key="4">
    <source>
        <dbReference type="ARBA" id="ARBA00022692"/>
    </source>
</evidence>
<reference evidence="11" key="1">
    <citation type="journal article" date="2019" name="Int. J. Syst. Evol. Microbiol.">
        <title>The Global Catalogue of Microorganisms (GCM) 10K type strain sequencing project: providing services to taxonomists for standard genome sequencing and annotation.</title>
        <authorList>
            <consortium name="The Broad Institute Genomics Platform"/>
            <consortium name="The Broad Institute Genome Sequencing Center for Infectious Disease"/>
            <person name="Wu L."/>
            <person name="Ma J."/>
        </authorList>
    </citation>
    <scope>NUCLEOTIDE SEQUENCE [LARGE SCALE GENOMIC DNA]</scope>
    <source>
        <strain evidence="11">KCTC 42456</strain>
    </source>
</reference>